<dbReference type="EMBL" id="SRXT01000001">
    <property type="protein sequence ID" value="TGX55786.1"/>
    <property type="molecule type" value="Genomic_DNA"/>
</dbReference>
<evidence type="ECO:0000313" key="4">
    <source>
        <dbReference type="Proteomes" id="UP000306147"/>
    </source>
</evidence>
<keyword evidence="4" id="KW-1185">Reference proteome</keyword>
<feature type="domain" description="Tyr recombinase" evidence="2">
    <location>
        <begin position="229"/>
        <end position="422"/>
    </location>
</feature>
<dbReference type="SUPFAM" id="SSF56349">
    <property type="entry name" value="DNA breaking-rejoining enzymes"/>
    <property type="match status" value="1"/>
</dbReference>
<dbReference type="InterPro" id="IPR011010">
    <property type="entry name" value="DNA_brk_join_enz"/>
</dbReference>
<dbReference type="InterPro" id="IPR013762">
    <property type="entry name" value="Integrase-like_cat_sf"/>
</dbReference>
<organism evidence="3 4">
    <name type="scientific">Sphingomonas gei</name>
    <dbReference type="NCBI Taxonomy" id="1395960"/>
    <lineage>
        <taxon>Bacteria</taxon>
        <taxon>Pseudomonadati</taxon>
        <taxon>Pseudomonadota</taxon>
        <taxon>Alphaproteobacteria</taxon>
        <taxon>Sphingomonadales</taxon>
        <taxon>Sphingomonadaceae</taxon>
        <taxon>Sphingomonas</taxon>
    </lineage>
</organism>
<keyword evidence="1" id="KW-0233">DNA recombination</keyword>
<evidence type="ECO:0000259" key="2">
    <source>
        <dbReference type="PROSITE" id="PS51898"/>
    </source>
</evidence>
<reference evidence="3 4" key="1">
    <citation type="submission" date="2019-04" db="EMBL/GenBank/DDBJ databases">
        <title>Sphingomonas psychrotolerans sp. nov., isolated from soil in the Tianshan Mountains, Xinjiang, China.</title>
        <authorList>
            <person name="Luo Y."/>
            <person name="Sheng H."/>
        </authorList>
    </citation>
    <scope>NUCLEOTIDE SEQUENCE [LARGE SCALE GENOMIC DNA]</scope>
    <source>
        <strain evidence="3 4">ZFGT-11</strain>
    </source>
</reference>
<dbReference type="Pfam" id="PF00589">
    <property type="entry name" value="Phage_integrase"/>
    <property type="match status" value="1"/>
</dbReference>
<accession>A0A4S1XKR8</accession>
<dbReference type="AlphaFoldDB" id="A0A4S1XKR8"/>
<sequence>MSRAAIDARIQDRTPRARLAVRKRPYWRQLSEGAFLGYYRGTLKGSWVAKYHDAATGAYVTGTLGEADDDLEADGRTILTYKQAFDAALRWIELKTSGDDLPPAIASDPDMTVAQAVQAYIALRDARSSQRAGRDIKSDASSNLTRYVLEDKRLPIVRLAALVEADLRAWQLRCSRKKPSSLQRIVNDFKAALNHSFAMHRRVLPADLPTVIKFGLKLDAPELLTAAARDNQILSDDEVRAIVAAAMALDEDFGRLVVLLAATGARFSQIARMTVADVQLGQSRLMLPQSFKGRKRTLSYIRVPVGADTMAAIEPAMRGRSPGAPLLEHWRHKQVGPMQWERVDRGPWASSSAMLRPFHQAVADAGLSSAIIPYALRHSSIVRGLRAGLPIRLVAALHDTSVAMIERHYSRYITEGLDDLVARAVVPIVAMAA</sequence>
<dbReference type="GO" id="GO:0003677">
    <property type="term" value="F:DNA binding"/>
    <property type="evidence" value="ECO:0007669"/>
    <property type="project" value="InterPro"/>
</dbReference>
<name>A0A4S1XKR8_9SPHN</name>
<dbReference type="PROSITE" id="PS51898">
    <property type="entry name" value="TYR_RECOMBINASE"/>
    <property type="match status" value="1"/>
</dbReference>
<dbReference type="GO" id="GO:0015074">
    <property type="term" value="P:DNA integration"/>
    <property type="evidence" value="ECO:0007669"/>
    <property type="project" value="InterPro"/>
</dbReference>
<comment type="caution">
    <text evidence="3">The sequence shown here is derived from an EMBL/GenBank/DDBJ whole genome shotgun (WGS) entry which is preliminary data.</text>
</comment>
<gene>
    <name evidence="3" type="ORF">E5A73_01260</name>
</gene>
<dbReference type="OrthoDB" id="7465727at2"/>
<dbReference type="RefSeq" id="WP_135961986.1">
    <property type="nucleotide sequence ID" value="NZ_SRXT01000001.1"/>
</dbReference>
<dbReference type="Proteomes" id="UP000306147">
    <property type="component" value="Unassembled WGS sequence"/>
</dbReference>
<protein>
    <submittedName>
        <fullName evidence="3">Integrase</fullName>
    </submittedName>
</protein>
<proteinExistence type="predicted"/>
<evidence type="ECO:0000313" key="3">
    <source>
        <dbReference type="EMBL" id="TGX55786.1"/>
    </source>
</evidence>
<evidence type="ECO:0000256" key="1">
    <source>
        <dbReference type="ARBA" id="ARBA00023172"/>
    </source>
</evidence>
<dbReference type="GO" id="GO:0006310">
    <property type="term" value="P:DNA recombination"/>
    <property type="evidence" value="ECO:0007669"/>
    <property type="project" value="UniProtKB-KW"/>
</dbReference>
<dbReference type="InterPro" id="IPR002104">
    <property type="entry name" value="Integrase_catalytic"/>
</dbReference>
<dbReference type="Gene3D" id="1.10.443.10">
    <property type="entry name" value="Intergrase catalytic core"/>
    <property type="match status" value="1"/>
</dbReference>